<dbReference type="NCBIfam" id="TIGR03619">
    <property type="entry name" value="F420_Rv2161c"/>
    <property type="match status" value="1"/>
</dbReference>
<sequence>MEIALATPVVSLIPGAHAPWEVTAGPAELVEIARAADRLGFDYLTCSEHVAIAPAEQPAAGPRFYDPLATFGFLAAHTSRIRFLTYAVGLGYHHPLEIAKRYGTLDVMTGGRLVLGLGLGADRVEFDLLGMPFDGRGRRADDALRVLRAALGSAGPISYVGDHFAFGDVVVEPSGSRRPPLWIAGGSLTSLDRAITLGDGWMPSFHLAPDRVGRLLARFDRPAGFSVVLPVLPPVDPVGDPAGAVEVLTARAGLGADVLVVLVEHTSLGHYLEQLDALRQVVERAFGAPVGSRP</sequence>
<dbReference type="GO" id="GO:0046306">
    <property type="term" value="P:alkanesulfonate catabolic process"/>
    <property type="evidence" value="ECO:0007669"/>
    <property type="project" value="TreeGrafter"/>
</dbReference>
<dbReference type="InterPro" id="IPR019921">
    <property type="entry name" value="Lucif-like_OxRdtase_Rv2161c"/>
</dbReference>
<evidence type="ECO:0000256" key="1">
    <source>
        <dbReference type="ARBA" id="ARBA00022630"/>
    </source>
</evidence>
<evidence type="ECO:0000256" key="3">
    <source>
        <dbReference type="ARBA" id="ARBA00023002"/>
    </source>
</evidence>
<organism evidence="6 7">
    <name type="scientific">Virgisporangium aurantiacum</name>
    <dbReference type="NCBI Taxonomy" id="175570"/>
    <lineage>
        <taxon>Bacteria</taxon>
        <taxon>Bacillati</taxon>
        <taxon>Actinomycetota</taxon>
        <taxon>Actinomycetes</taxon>
        <taxon>Micromonosporales</taxon>
        <taxon>Micromonosporaceae</taxon>
        <taxon>Virgisporangium</taxon>
    </lineage>
</organism>
<keyword evidence="3" id="KW-0560">Oxidoreductase</keyword>
<dbReference type="Proteomes" id="UP000612585">
    <property type="component" value="Unassembled WGS sequence"/>
</dbReference>
<keyword evidence="7" id="KW-1185">Reference proteome</keyword>
<keyword evidence="4" id="KW-0503">Monooxygenase</keyword>
<dbReference type="Pfam" id="PF00296">
    <property type="entry name" value="Bac_luciferase"/>
    <property type="match status" value="1"/>
</dbReference>
<proteinExistence type="predicted"/>
<accession>A0A8J4E017</accession>
<dbReference type="InterPro" id="IPR036661">
    <property type="entry name" value="Luciferase-like_sf"/>
</dbReference>
<keyword evidence="2" id="KW-0288">FMN</keyword>
<evidence type="ECO:0000313" key="6">
    <source>
        <dbReference type="EMBL" id="GIJ56544.1"/>
    </source>
</evidence>
<dbReference type="PANTHER" id="PTHR42847:SF4">
    <property type="entry name" value="ALKANESULFONATE MONOOXYGENASE-RELATED"/>
    <property type="match status" value="1"/>
</dbReference>
<dbReference type="AlphaFoldDB" id="A0A8J4E017"/>
<gene>
    <name evidence="6" type="ORF">Vau01_040600</name>
</gene>
<dbReference type="EMBL" id="BOPG01000024">
    <property type="protein sequence ID" value="GIJ56544.1"/>
    <property type="molecule type" value="Genomic_DNA"/>
</dbReference>
<dbReference type="InterPro" id="IPR050172">
    <property type="entry name" value="SsuD_RutA_monooxygenase"/>
</dbReference>
<evidence type="ECO:0000256" key="2">
    <source>
        <dbReference type="ARBA" id="ARBA00022643"/>
    </source>
</evidence>
<dbReference type="Gene3D" id="3.20.20.30">
    <property type="entry name" value="Luciferase-like domain"/>
    <property type="match status" value="1"/>
</dbReference>
<dbReference type="RefSeq" id="WP_203995039.1">
    <property type="nucleotide sequence ID" value="NZ_BOPG01000024.1"/>
</dbReference>
<protein>
    <submittedName>
        <fullName evidence="6">LLM class F420-dependent oxidoreductase</fullName>
    </submittedName>
</protein>
<dbReference type="PANTHER" id="PTHR42847">
    <property type="entry name" value="ALKANESULFONATE MONOOXYGENASE"/>
    <property type="match status" value="1"/>
</dbReference>
<keyword evidence="1" id="KW-0285">Flavoprotein</keyword>
<evidence type="ECO:0000259" key="5">
    <source>
        <dbReference type="Pfam" id="PF00296"/>
    </source>
</evidence>
<evidence type="ECO:0000313" key="7">
    <source>
        <dbReference type="Proteomes" id="UP000612585"/>
    </source>
</evidence>
<evidence type="ECO:0000256" key="4">
    <source>
        <dbReference type="ARBA" id="ARBA00023033"/>
    </source>
</evidence>
<dbReference type="GO" id="GO:0008726">
    <property type="term" value="F:alkanesulfonate monooxygenase activity"/>
    <property type="evidence" value="ECO:0007669"/>
    <property type="project" value="TreeGrafter"/>
</dbReference>
<feature type="domain" description="Luciferase-like" evidence="5">
    <location>
        <begin position="10"/>
        <end position="220"/>
    </location>
</feature>
<name>A0A8J4E017_9ACTN</name>
<reference evidence="6" key="1">
    <citation type="submission" date="2021-01" db="EMBL/GenBank/DDBJ databases">
        <title>Whole genome shotgun sequence of Virgisporangium aurantiacum NBRC 16421.</title>
        <authorList>
            <person name="Komaki H."/>
            <person name="Tamura T."/>
        </authorList>
    </citation>
    <scope>NUCLEOTIDE SEQUENCE</scope>
    <source>
        <strain evidence="6">NBRC 16421</strain>
    </source>
</reference>
<dbReference type="SUPFAM" id="SSF51679">
    <property type="entry name" value="Bacterial luciferase-like"/>
    <property type="match status" value="1"/>
</dbReference>
<comment type="caution">
    <text evidence="6">The sequence shown here is derived from an EMBL/GenBank/DDBJ whole genome shotgun (WGS) entry which is preliminary data.</text>
</comment>
<dbReference type="InterPro" id="IPR011251">
    <property type="entry name" value="Luciferase-like_dom"/>
</dbReference>